<gene>
    <name evidence="1" type="ORF">FHS99_003151</name>
</gene>
<organism evidence="1 2">
    <name type="scientific">Sphingomonas prati</name>
    <dbReference type="NCBI Taxonomy" id="1843237"/>
    <lineage>
        <taxon>Bacteria</taxon>
        <taxon>Pseudomonadati</taxon>
        <taxon>Pseudomonadota</taxon>
        <taxon>Alphaproteobacteria</taxon>
        <taxon>Sphingomonadales</taxon>
        <taxon>Sphingomonadaceae</taxon>
        <taxon>Sphingomonas</taxon>
    </lineage>
</organism>
<sequence length="383" mass="41576">MIALLILQLVPGLTTGVEPQADILVTAKLLNETYAKCLNRQCTPVQDAQVMIAVAEQRLREGKYVLAKEMLAKSVARNRKFEKTFPRSLAALYNAYGTVAFHEGDTEQFQRATSRQVGVLRRNLPRTDPSVVYATIQVGDMWVKLKRARSAETSYAAAEKEAREQGQGVAALAASLRRVSLMTATGRMEQAETLLAAVEQDPQANEPAIRTGVQVARARLGMKRGNGGNVDSLVNGIAPAADGEPVLVQAPALSESAADHAKETARRFLTRTPGDDIPSGIEWVDVGFRVRPDGKTDQIAVLRGTLPTSLTRDIVAKIAARRYAASSTDTAGANANRLERYTYRGTYRVPINSRIRRRWGAADMTVLDLSDTPPPASEGKPAP</sequence>
<dbReference type="Gene3D" id="1.25.40.10">
    <property type="entry name" value="Tetratricopeptide repeat domain"/>
    <property type="match status" value="1"/>
</dbReference>
<proteinExistence type="predicted"/>
<evidence type="ECO:0000313" key="1">
    <source>
        <dbReference type="EMBL" id="MBB5730645.1"/>
    </source>
</evidence>
<dbReference type="EMBL" id="JACIJR010000008">
    <property type="protein sequence ID" value="MBB5730645.1"/>
    <property type="molecule type" value="Genomic_DNA"/>
</dbReference>
<dbReference type="RefSeq" id="WP_157177698.1">
    <property type="nucleotide sequence ID" value="NZ_BMJP01000006.1"/>
</dbReference>
<keyword evidence="2" id="KW-1185">Reference proteome</keyword>
<dbReference type="AlphaFoldDB" id="A0A7W9BVA1"/>
<name>A0A7W9BVA1_9SPHN</name>
<comment type="caution">
    <text evidence="1">The sequence shown here is derived from an EMBL/GenBank/DDBJ whole genome shotgun (WGS) entry which is preliminary data.</text>
</comment>
<dbReference type="InterPro" id="IPR011990">
    <property type="entry name" value="TPR-like_helical_dom_sf"/>
</dbReference>
<accession>A0A7W9BVA1</accession>
<dbReference type="OrthoDB" id="7405733at2"/>
<evidence type="ECO:0000313" key="2">
    <source>
        <dbReference type="Proteomes" id="UP000546701"/>
    </source>
</evidence>
<dbReference type="Proteomes" id="UP000546701">
    <property type="component" value="Unassembled WGS sequence"/>
</dbReference>
<evidence type="ECO:0008006" key="3">
    <source>
        <dbReference type="Google" id="ProtNLM"/>
    </source>
</evidence>
<reference evidence="1 2" key="1">
    <citation type="submission" date="2020-08" db="EMBL/GenBank/DDBJ databases">
        <title>Genomic Encyclopedia of Type Strains, Phase IV (KMG-IV): sequencing the most valuable type-strain genomes for metagenomic binning, comparative biology and taxonomic classification.</title>
        <authorList>
            <person name="Goeker M."/>
        </authorList>
    </citation>
    <scope>NUCLEOTIDE SEQUENCE [LARGE SCALE GENOMIC DNA]</scope>
    <source>
        <strain evidence="1 2">DSM 103336</strain>
    </source>
</reference>
<protein>
    <recommendedName>
        <fullName evidence="3">Tetratricopeptide repeat protein</fullName>
    </recommendedName>
</protein>
<dbReference type="SUPFAM" id="SSF48452">
    <property type="entry name" value="TPR-like"/>
    <property type="match status" value="1"/>
</dbReference>